<dbReference type="RefSeq" id="XP_031025737.1">
    <property type="nucleotide sequence ID" value="XM_031168272.1"/>
</dbReference>
<comment type="caution">
    <text evidence="12">The sequence shown here is derived from an EMBL/GenBank/DDBJ whole genome shotgun (WGS) entry which is preliminary data.</text>
</comment>
<keyword evidence="13" id="KW-1185">Reference proteome</keyword>
<evidence type="ECO:0000259" key="10">
    <source>
        <dbReference type="PROSITE" id="PS50109"/>
    </source>
</evidence>
<dbReference type="GO" id="GO:0000155">
    <property type="term" value="F:phosphorelay sensor kinase activity"/>
    <property type="evidence" value="ECO:0007669"/>
    <property type="project" value="InterPro"/>
</dbReference>
<dbReference type="GO" id="GO:0009927">
    <property type="term" value="F:histidine phosphotransfer kinase activity"/>
    <property type="evidence" value="ECO:0007669"/>
    <property type="project" value="TreeGrafter"/>
</dbReference>
<feature type="signal peptide" evidence="9">
    <location>
        <begin position="1"/>
        <end position="20"/>
    </location>
</feature>
<dbReference type="Pfam" id="PF00072">
    <property type="entry name" value="Response_reg"/>
    <property type="match status" value="1"/>
</dbReference>
<keyword evidence="8" id="KW-0812">Transmembrane</keyword>
<keyword evidence="3 6" id="KW-0597">Phosphoprotein</keyword>
<dbReference type="SMART" id="SM00448">
    <property type="entry name" value="REC"/>
    <property type="match status" value="1"/>
</dbReference>
<feature type="transmembrane region" description="Helical" evidence="8">
    <location>
        <begin position="126"/>
        <end position="149"/>
    </location>
</feature>
<protein>
    <recommendedName>
        <fullName evidence="2">histidine kinase</fullName>
        <ecNumber evidence="2">2.7.13.3</ecNumber>
    </recommendedName>
</protein>
<dbReference type="SMART" id="SM00387">
    <property type="entry name" value="HATPase_c"/>
    <property type="match status" value="1"/>
</dbReference>
<dbReference type="STRING" id="1806994.A0A507C108"/>
<evidence type="ECO:0000256" key="4">
    <source>
        <dbReference type="ARBA" id="ARBA00022679"/>
    </source>
</evidence>
<reference evidence="12 13" key="1">
    <citation type="journal article" date="2019" name="Sci. Rep.">
        <title>Comparative genomics of chytrid fungi reveal insights into the obligate biotrophic and pathogenic lifestyle of Synchytrium endobioticum.</title>
        <authorList>
            <person name="van de Vossenberg B.T.L.H."/>
            <person name="Warris S."/>
            <person name="Nguyen H.D.T."/>
            <person name="van Gent-Pelzer M.P.E."/>
            <person name="Joly D.L."/>
            <person name="van de Geest H.C."/>
            <person name="Bonants P.J.M."/>
            <person name="Smith D.S."/>
            <person name="Levesque C.A."/>
            <person name="van der Lee T.A.J."/>
        </authorList>
    </citation>
    <scope>NUCLEOTIDE SEQUENCE [LARGE SCALE GENOMIC DNA]</scope>
    <source>
        <strain evidence="12 13">JEL517</strain>
    </source>
</reference>
<dbReference type="InterPro" id="IPR003661">
    <property type="entry name" value="HisK_dim/P_dom"/>
</dbReference>
<evidence type="ECO:0000256" key="7">
    <source>
        <dbReference type="SAM" id="MobiDB-lite"/>
    </source>
</evidence>
<sequence>MDWIKFFCFNLVLFVSAVVGKSLHQNELLVFRITIPIMTGCLISAYGKWAKGLYWIVFLEVALFVCNLLGRLVFERTEIPIIFMYIIGEAIISNIIAVSLLSIWTRSRRKAGLSLNEPVLLDETSVVIPFLVLALSLTAVVGIIGAAILNNISVDFFLDFFASESVGTIRSFVYDDHQLALMLLLVYLSMLPFTVVLAERNRILESVEKQVDDRTADLVKAIQEKGEFMSFLCHELRNPLHVVLSMSDMAMLDNPNNEYAKASITAARYMTDLCNDVLDATKLQSGKTNIEPQWGDLVTTLGDLCHAMSLHATTLGIRLQYHPDSDVPDRVFADSLRWRQCLTNLLANSCRFTKRGGRIDVYLHLLKDGSLPLDHVRLRCEVTDTGIGIDPSHIPTLFIPFSIASQKTAREYQGSGLGLSLSYMLVDLMGGKLSVESQLGDGSRFWFELVVPTEKSSHLVNVDHDVGDADLDATTMVDIEMVELTSSAVIARNDSSGARHERPRKTIANGHWTRKLVSPDANAIEEEEPRRYYRRNDDNRTTRPSNALTTTAGPAVIEEKDIIVSESTTLLPSTIQPHQPTTSLALPYILQSTLPDRHLENSSSALATHSRILENIAMNDYDKAQTTAASDTTDDPIVGFLVVDDSDVNRALLKRMLNRLEPRMKLHMACDGQEAIDLAEKYQYRVIFMDLQMPRVDGWQAIAHIGKAGLNISTPIVITTANAVTLEERSLGQCQVLCKPFLSKDLKAILDSLHSVDNTLKK</sequence>
<dbReference type="CDD" id="cd17546">
    <property type="entry name" value="REC_hyHK_CKI1_RcsC-like"/>
    <property type="match status" value="1"/>
</dbReference>
<keyword evidence="8" id="KW-1133">Transmembrane helix</keyword>
<feature type="compositionally biased region" description="Basic and acidic residues" evidence="7">
    <location>
        <begin position="528"/>
        <end position="541"/>
    </location>
</feature>
<accession>A0A507C108</accession>
<keyword evidence="5" id="KW-0418">Kinase</keyword>
<dbReference type="EC" id="2.7.13.3" evidence="2"/>
<dbReference type="PROSITE" id="PS50110">
    <property type="entry name" value="RESPONSE_REGULATORY"/>
    <property type="match status" value="1"/>
</dbReference>
<dbReference type="SMART" id="SM00388">
    <property type="entry name" value="HisKA"/>
    <property type="match status" value="1"/>
</dbReference>
<dbReference type="InterPro" id="IPR011006">
    <property type="entry name" value="CheY-like_superfamily"/>
</dbReference>
<evidence type="ECO:0000313" key="12">
    <source>
        <dbReference type="EMBL" id="TPX35210.1"/>
    </source>
</evidence>
<evidence type="ECO:0000256" key="6">
    <source>
        <dbReference type="PROSITE-ProRule" id="PRU00169"/>
    </source>
</evidence>
<dbReference type="Gene3D" id="1.10.287.130">
    <property type="match status" value="1"/>
</dbReference>
<dbReference type="InterPro" id="IPR036890">
    <property type="entry name" value="HATPase_C_sf"/>
</dbReference>
<comment type="catalytic activity">
    <reaction evidence="1">
        <text>ATP + protein L-histidine = ADP + protein N-phospho-L-histidine.</text>
        <dbReference type="EC" id="2.7.13.3"/>
    </reaction>
</comment>
<evidence type="ECO:0000256" key="8">
    <source>
        <dbReference type="SAM" id="Phobius"/>
    </source>
</evidence>
<keyword evidence="4" id="KW-0808">Transferase</keyword>
<dbReference type="Gene3D" id="3.40.50.2300">
    <property type="match status" value="1"/>
</dbReference>
<dbReference type="InterPro" id="IPR003594">
    <property type="entry name" value="HATPase_dom"/>
</dbReference>
<dbReference type="SUPFAM" id="SSF55874">
    <property type="entry name" value="ATPase domain of HSP90 chaperone/DNA topoisomerase II/histidine kinase"/>
    <property type="match status" value="1"/>
</dbReference>
<feature type="transmembrane region" description="Helical" evidence="8">
    <location>
        <begin position="80"/>
        <end position="105"/>
    </location>
</feature>
<evidence type="ECO:0000256" key="3">
    <source>
        <dbReference type="ARBA" id="ARBA00022553"/>
    </source>
</evidence>
<dbReference type="CDD" id="cd00082">
    <property type="entry name" value="HisKA"/>
    <property type="match status" value="1"/>
</dbReference>
<evidence type="ECO:0000259" key="11">
    <source>
        <dbReference type="PROSITE" id="PS50110"/>
    </source>
</evidence>
<dbReference type="PROSITE" id="PS50109">
    <property type="entry name" value="HIS_KIN"/>
    <property type="match status" value="1"/>
</dbReference>
<keyword evidence="8" id="KW-0472">Membrane</keyword>
<dbReference type="InterPro" id="IPR004358">
    <property type="entry name" value="Sig_transdc_His_kin-like_C"/>
</dbReference>
<evidence type="ECO:0000313" key="13">
    <source>
        <dbReference type="Proteomes" id="UP000319731"/>
    </source>
</evidence>
<evidence type="ECO:0000256" key="9">
    <source>
        <dbReference type="SAM" id="SignalP"/>
    </source>
</evidence>
<dbReference type="GO" id="GO:0005886">
    <property type="term" value="C:plasma membrane"/>
    <property type="evidence" value="ECO:0007669"/>
    <property type="project" value="TreeGrafter"/>
</dbReference>
<dbReference type="SUPFAM" id="SSF47384">
    <property type="entry name" value="Homodimeric domain of signal transducing histidine kinase"/>
    <property type="match status" value="1"/>
</dbReference>
<feature type="region of interest" description="Disordered" evidence="7">
    <location>
        <begin position="519"/>
        <end position="553"/>
    </location>
</feature>
<dbReference type="AlphaFoldDB" id="A0A507C108"/>
<feature type="chain" id="PRO_5021255251" description="histidine kinase" evidence="9">
    <location>
        <begin position="21"/>
        <end position="762"/>
    </location>
</feature>
<dbReference type="EMBL" id="QEAO01000009">
    <property type="protein sequence ID" value="TPX35210.1"/>
    <property type="molecule type" value="Genomic_DNA"/>
</dbReference>
<dbReference type="GeneID" id="42003569"/>
<feature type="modified residue" description="4-aspartylphosphate" evidence="6">
    <location>
        <position position="690"/>
    </location>
</feature>
<dbReference type="InterPro" id="IPR036097">
    <property type="entry name" value="HisK_dim/P_sf"/>
</dbReference>
<feature type="transmembrane region" description="Helical" evidence="8">
    <location>
        <begin position="179"/>
        <end position="198"/>
    </location>
</feature>
<evidence type="ECO:0000256" key="2">
    <source>
        <dbReference type="ARBA" id="ARBA00012438"/>
    </source>
</evidence>
<dbReference type="SUPFAM" id="SSF52172">
    <property type="entry name" value="CheY-like"/>
    <property type="match status" value="1"/>
</dbReference>
<dbReference type="PANTHER" id="PTHR43047:SF66">
    <property type="entry name" value="HISKA"/>
    <property type="match status" value="1"/>
</dbReference>
<gene>
    <name evidence="12" type="ORF">SmJEL517_g02344</name>
</gene>
<dbReference type="OrthoDB" id="2114071at2759"/>
<name>A0A507C108_9FUNG</name>
<dbReference type="Pfam" id="PF00512">
    <property type="entry name" value="HisKA"/>
    <property type="match status" value="1"/>
</dbReference>
<feature type="domain" description="Response regulatory" evidence="11">
    <location>
        <begin position="639"/>
        <end position="754"/>
    </location>
</feature>
<evidence type="ECO:0000256" key="1">
    <source>
        <dbReference type="ARBA" id="ARBA00000085"/>
    </source>
</evidence>
<dbReference type="PRINTS" id="PR00344">
    <property type="entry name" value="BCTRLSENSOR"/>
</dbReference>
<dbReference type="CDD" id="cd16922">
    <property type="entry name" value="HATPase_EvgS-ArcB-TorS-like"/>
    <property type="match status" value="1"/>
</dbReference>
<proteinExistence type="predicted"/>
<dbReference type="InterPro" id="IPR001789">
    <property type="entry name" value="Sig_transdc_resp-reg_receiver"/>
</dbReference>
<feature type="transmembrane region" description="Helical" evidence="8">
    <location>
        <begin position="30"/>
        <end position="46"/>
    </location>
</feature>
<organism evidence="12 13">
    <name type="scientific">Synchytrium microbalum</name>
    <dbReference type="NCBI Taxonomy" id="1806994"/>
    <lineage>
        <taxon>Eukaryota</taxon>
        <taxon>Fungi</taxon>
        <taxon>Fungi incertae sedis</taxon>
        <taxon>Chytridiomycota</taxon>
        <taxon>Chytridiomycota incertae sedis</taxon>
        <taxon>Chytridiomycetes</taxon>
        <taxon>Synchytriales</taxon>
        <taxon>Synchytriaceae</taxon>
        <taxon>Synchytrium</taxon>
    </lineage>
</organism>
<feature type="domain" description="Histidine kinase" evidence="10">
    <location>
        <begin position="231"/>
        <end position="453"/>
    </location>
</feature>
<dbReference type="Pfam" id="PF02518">
    <property type="entry name" value="HATPase_c"/>
    <property type="match status" value="1"/>
</dbReference>
<dbReference type="Gene3D" id="3.30.565.10">
    <property type="entry name" value="Histidine kinase-like ATPase, C-terminal domain"/>
    <property type="match status" value="1"/>
</dbReference>
<dbReference type="InterPro" id="IPR005467">
    <property type="entry name" value="His_kinase_dom"/>
</dbReference>
<keyword evidence="9" id="KW-0732">Signal</keyword>
<dbReference type="Proteomes" id="UP000319731">
    <property type="component" value="Unassembled WGS sequence"/>
</dbReference>
<evidence type="ECO:0000256" key="5">
    <source>
        <dbReference type="ARBA" id="ARBA00022777"/>
    </source>
</evidence>
<feature type="transmembrane region" description="Helical" evidence="8">
    <location>
        <begin position="53"/>
        <end position="74"/>
    </location>
</feature>
<dbReference type="PANTHER" id="PTHR43047">
    <property type="entry name" value="TWO-COMPONENT HISTIDINE PROTEIN KINASE"/>
    <property type="match status" value="1"/>
</dbReference>